<comment type="caution">
    <text evidence="1">The sequence shown here is derived from an EMBL/GenBank/DDBJ whole genome shotgun (WGS) entry which is preliminary data.</text>
</comment>
<evidence type="ECO:0000313" key="1">
    <source>
        <dbReference type="EMBL" id="CAF0940310.1"/>
    </source>
</evidence>
<protein>
    <submittedName>
        <fullName evidence="1">Uncharacterized protein</fullName>
    </submittedName>
</protein>
<organism evidence="1 2">
    <name type="scientific">Brachionus calyciflorus</name>
    <dbReference type="NCBI Taxonomy" id="104777"/>
    <lineage>
        <taxon>Eukaryota</taxon>
        <taxon>Metazoa</taxon>
        <taxon>Spiralia</taxon>
        <taxon>Gnathifera</taxon>
        <taxon>Rotifera</taxon>
        <taxon>Eurotatoria</taxon>
        <taxon>Monogononta</taxon>
        <taxon>Pseudotrocha</taxon>
        <taxon>Ploima</taxon>
        <taxon>Brachionidae</taxon>
        <taxon>Brachionus</taxon>
    </lineage>
</organism>
<gene>
    <name evidence="1" type="ORF">OXX778_LOCUS13392</name>
</gene>
<keyword evidence="2" id="KW-1185">Reference proteome</keyword>
<dbReference type="InterPro" id="IPR032675">
    <property type="entry name" value="LRR_dom_sf"/>
</dbReference>
<dbReference type="SUPFAM" id="SSF52058">
    <property type="entry name" value="L domain-like"/>
    <property type="match status" value="1"/>
</dbReference>
<sequence>MDADPELLVLNPKLEILNLETFPPNVSIKLVEFKMLKFLNIRYGSRLNDIDFLNDLSQLEFLDIHLLESFHSTFEIVQLPKLKFLVINSKSIPSFNSSFKNLQGLELIELEFIEWDRIVNLVNLDYLALTDVFPVLTSRDINTFKTACFQTLKGLTFVYIQMSFYFSSEHQAIYFDIFDMNQNLGDEIISEKIFFEKYLRVSECVREFLLNNTVTEIYFKLRQQCAIDIDLLNLKLEGQSKIVEIEESVYAIVKFNKSKDLKPLDLYKDAIRFQMVHVIYKYYLTKRLKHY</sequence>
<dbReference type="Proteomes" id="UP000663879">
    <property type="component" value="Unassembled WGS sequence"/>
</dbReference>
<name>A0A814CCW5_9BILA</name>
<dbReference type="OrthoDB" id="424490at2759"/>
<reference evidence="1" key="1">
    <citation type="submission" date="2021-02" db="EMBL/GenBank/DDBJ databases">
        <authorList>
            <person name="Nowell W R."/>
        </authorList>
    </citation>
    <scope>NUCLEOTIDE SEQUENCE</scope>
    <source>
        <strain evidence="1">Ploen Becks lab</strain>
    </source>
</reference>
<dbReference type="AlphaFoldDB" id="A0A814CCW5"/>
<dbReference type="Gene3D" id="3.80.10.10">
    <property type="entry name" value="Ribonuclease Inhibitor"/>
    <property type="match status" value="1"/>
</dbReference>
<accession>A0A814CCW5</accession>
<proteinExistence type="predicted"/>
<dbReference type="EMBL" id="CAJNOC010002562">
    <property type="protein sequence ID" value="CAF0940310.1"/>
    <property type="molecule type" value="Genomic_DNA"/>
</dbReference>
<evidence type="ECO:0000313" key="2">
    <source>
        <dbReference type="Proteomes" id="UP000663879"/>
    </source>
</evidence>